<protein>
    <submittedName>
        <fullName evidence="1">Chitinase</fullName>
    </submittedName>
</protein>
<evidence type="ECO:0000313" key="1">
    <source>
        <dbReference type="EMBL" id="KAL3420328.1"/>
    </source>
</evidence>
<accession>A0ABR4PAJ4</accession>
<evidence type="ECO:0000313" key="2">
    <source>
        <dbReference type="Proteomes" id="UP001629113"/>
    </source>
</evidence>
<gene>
    <name evidence="1" type="ORF">PVAG01_08827</name>
</gene>
<sequence length="228" mass="25136">MFMEVCATGTLPDGSPSAYGTIPTSWFDTVFRAVGSMANTLPPVTPSSPYLSTPMDRATEALGSKTNMDAMVLLHEGTNGVKGALFGLNSPLNIDTFTKLIVNNLKDPEIWLTWLHNGIAVSRYLQDEIVSAKFDGILDAVTAQHEFIDTYALGADHYADRWREFVPVHLAQVQQHAVGWLIERVITTTRLYDNLHPENYGEVMATLNAIITDIQDWKIPSSWIPGAG</sequence>
<dbReference type="EMBL" id="JBFCZG010000007">
    <property type="protein sequence ID" value="KAL3420328.1"/>
    <property type="molecule type" value="Genomic_DNA"/>
</dbReference>
<organism evidence="1 2">
    <name type="scientific">Phlyctema vagabunda</name>
    <dbReference type="NCBI Taxonomy" id="108571"/>
    <lineage>
        <taxon>Eukaryota</taxon>
        <taxon>Fungi</taxon>
        <taxon>Dikarya</taxon>
        <taxon>Ascomycota</taxon>
        <taxon>Pezizomycotina</taxon>
        <taxon>Leotiomycetes</taxon>
        <taxon>Helotiales</taxon>
        <taxon>Dermateaceae</taxon>
        <taxon>Phlyctema</taxon>
    </lineage>
</organism>
<dbReference type="Proteomes" id="UP001629113">
    <property type="component" value="Unassembled WGS sequence"/>
</dbReference>
<proteinExistence type="predicted"/>
<name>A0ABR4PAJ4_9HELO</name>
<comment type="caution">
    <text evidence="1">The sequence shown here is derived from an EMBL/GenBank/DDBJ whole genome shotgun (WGS) entry which is preliminary data.</text>
</comment>
<reference evidence="1 2" key="1">
    <citation type="submission" date="2024-06" db="EMBL/GenBank/DDBJ databases">
        <title>Complete genome of Phlyctema vagabunda strain 19-DSS-EL-015.</title>
        <authorList>
            <person name="Fiorenzani C."/>
        </authorList>
    </citation>
    <scope>NUCLEOTIDE SEQUENCE [LARGE SCALE GENOMIC DNA]</scope>
    <source>
        <strain evidence="1 2">19-DSS-EL-015</strain>
    </source>
</reference>
<keyword evidence="2" id="KW-1185">Reference proteome</keyword>